<dbReference type="PROSITE" id="PS00652">
    <property type="entry name" value="TNFR_NGFR_1"/>
    <property type="match status" value="3"/>
</dbReference>
<evidence type="ECO:0000256" key="13">
    <source>
        <dbReference type="SAM" id="Phobius"/>
    </source>
</evidence>
<dbReference type="FunFam" id="2.10.50.10:FF:000007">
    <property type="entry name" value="TNF receptor superfamily member 14"/>
    <property type="match status" value="1"/>
</dbReference>
<evidence type="ECO:0000256" key="1">
    <source>
        <dbReference type="ARBA" id="ARBA00004479"/>
    </source>
</evidence>
<evidence type="ECO:0000313" key="16">
    <source>
        <dbReference type="RefSeq" id="XP_055366253.1"/>
    </source>
</evidence>
<keyword evidence="4 13" id="KW-0812">Transmembrane</keyword>
<dbReference type="OrthoDB" id="10031141at2759"/>
<evidence type="ECO:0000256" key="2">
    <source>
        <dbReference type="ARBA" id="ARBA00022553"/>
    </source>
</evidence>
<evidence type="ECO:0000313" key="15">
    <source>
        <dbReference type="Proteomes" id="UP000515150"/>
    </source>
</evidence>
<dbReference type="GO" id="GO:0009897">
    <property type="term" value="C:external side of plasma membrane"/>
    <property type="evidence" value="ECO:0007669"/>
    <property type="project" value="TreeGrafter"/>
</dbReference>
<dbReference type="FunFam" id="2.10.50.10:FF:000009">
    <property type="entry name" value="Tumor necrosis factor receptor superfamily member 14"/>
    <property type="match status" value="1"/>
</dbReference>
<feature type="transmembrane region" description="Helical" evidence="13">
    <location>
        <begin position="407"/>
        <end position="429"/>
    </location>
</feature>
<dbReference type="GO" id="GO:0002720">
    <property type="term" value="P:positive regulation of cytokine production involved in immune response"/>
    <property type="evidence" value="ECO:0007669"/>
    <property type="project" value="TreeGrafter"/>
</dbReference>
<feature type="disulfide bond" evidence="12">
    <location>
        <begin position="47"/>
        <end position="62"/>
    </location>
</feature>
<evidence type="ECO:0000256" key="10">
    <source>
        <dbReference type="ARBA" id="ARBA00023170"/>
    </source>
</evidence>
<dbReference type="RefSeq" id="XP_055366253.1">
    <property type="nucleotide sequence ID" value="XM_055510278.1"/>
</dbReference>
<keyword evidence="11" id="KW-0325">Glycoprotein</keyword>
<feature type="repeat" description="TNFR-Cys" evidence="12">
    <location>
        <begin position="10"/>
        <end position="44"/>
    </location>
</feature>
<keyword evidence="3" id="KW-0945">Host-virus interaction</keyword>
<feature type="domain" description="TNFR-Cys" evidence="14">
    <location>
        <begin position="46"/>
        <end position="88"/>
    </location>
</feature>
<dbReference type="InterPro" id="IPR008063">
    <property type="entry name" value="Fas_rcpt"/>
</dbReference>
<dbReference type="SUPFAM" id="SSF57586">
    <property type="entry name" value="TNF receptor-like"/>
    <property type="match status" value="5"/>
</dbReference>
<dbReference type="Gene3D" id="2.10.50.10">
    <property type="entry name" value="Tumor Necrosis Factor Receptor, subunit A, domain 2"/>
    <property type="match status" value="6"/>
</dbReference>
<feature type="repeat" description="TNFR-Cys" evidence="12">
    <location>
        <begin position="275"/>
        <end position="317"/>
    </location>
</feature>
<reference evidence="16" key="1">
    <citation type="submission" date="2025-08" db="UniProtKB">
        <authorList>
            <consortium name="RefSeq"/>
        </authorList>
    </citation>
    <scope>IDENTIFICATION</scope>
</reference>
<keyword evidence="7 13" id="KW-1133">Transmembrane helix</keyword>
<proteinExistence type="predicted"/>
<dbReference type="GO" id="GO:0050830">
    <property type="term" value="P:defense response to Gram-positive bacterium"/>
    <property type="evidence" value="ECO:0007669"/>
    <property type="project" value="TreeGrafter"/>
</dbReference>
<name>A0A9W2XWU4_BETSP</name>
<dbReference type="AlphaFoldDB" id="A0A9W2XWU4"/>
<dbReference type="GO" id="GO:0006915">
    <property type="term" value="P:apoptotic process"/>
    <property type="evidence" value="ECO:0007669"/>
    <property type="project" value="InterPro"/>
</dbReference>
<dbReference type="GO" id="GO:0004888">
    <property type="term" value="F:transmembrane signaling receptor activity"/>
    <property type="evidence" value="ECO:0007669"/>
    <property type="project" value="InterPro"/>
</dbReference>
<feature type="repeat" description="TNFR-Cys" evidence="12">
    <location>
        <begin position="46"/>
        <end position="88"/>
    </location>
</feature>
<feature type="disulfide bond" evidence="12">
    <location>
        <begin position="23"/>
        <end position="36"/>
    </location>
</feature>
<dbReference type="InterPro" id="IPR001368">
    <property type="entry name" value="TNFR/NGFR_Cys_rich_reg"/>
</dbReference>
<sequence>MTVFSGHTLTCHQAEYLIENECCPMCLPGSRVKTDCTEFRSTSCLSCLEGTYMNQPTGLKYCLACTNCDQGSGLKTKKSCTSTSDTICEPLEGFYCVESSDNDCNAARQHRRCETGQYISKNGTSSSDTECSDCSDGTFSDGSFTSCRPHTQCDRENLHMVKAGTASTDAECGVQPDTNESQLTSIITGTVIVLIALFHLEANRRERRSSCHSCALPVGGGSGQRGRVVAVFVFPGSCCQSNEYTARDGQCCPRCLEGTVVLRDCKAESGTQCVPCEEGTYMNRPNGLKSCFPCTSCDPGDGLFKRYNCTVKVDTVCDVSPGYFCKSWEETICIFADKHTVCKPGQRIKEPGTERSDAVCEDCQPGFFSPHGVNCTAWTVCSDTEINVRAGDAQTDVVCRDASRHHYFLVFGISCSLVTLCGVTIKGWISKKTKHSHSGCELQTADKQITALGCSKKVMLDTRDEAAAL</sequence>
<evidence type="ECO:0000256" key="7">
    <source>
        <dbReference type="ARBA" id="ARBA00022989"/>
    </source>
</evidence>
<dbReference type="PROSITE" id="PS50050">
    <property type="entry name" value="TNFR_NGFR_2"/>
    <property type="match status" value="3"/>
</dbReference>
<keyword evidence="5" id="KW-0732">Signal</keyword>
<feature type="disulfide bond" evidence="12">
    <location>
        <begin position="276"/>
        <end position="291"/>
    </location>
</feature>
<evidence type="ECO:0000256" key="6">
    <source>
        <dbReference type="ARBA" id="ARBA00022737"/>
    </source>
</evidence>
<feature type="domain" description="TNFR-Cys" evidence="14">
    <location>
        <begin position="275"/>
        <end position="317"/>
    </location>
</feature>
<dbReference type="GO" id="GO:0046642">
    <property type="term" value="P:negative regulation of alpha-beta T cell proliferation"/>
    <property type="evidence" value="ECO:0007669"/>
    <property type="project" value="TreeGrafter"/>
</dbReference>
<evidence type="ECO:0000256" key="4">
    <source>
        <dbReference type="ARBA" id="ARBA00022692"/>
    </source>
</evidence>
<dbReference type="Proteomes" id="UP000515150">
    <property type="component" value="Chromosome 7"/>
</dbReference>
<feature type="disulfide bond" evidence="12">
    <location>
        <begin position="26"/>
        <end position="44"/>
    </location>
</feature>
<dbReference type="PANTHER" id="PTHR46838:SF1">
    <property type="entry name" value="TUMOR NECROSIS FACTOR RECEPTOR SUPERFAMILY MEMBER 14"/>
    <property type="match status" value="1"/>
</dbReference>
<dbReference type="GO" id="GO:2000406">
    <property type="term" value="P:positive regulation of T cell migration"/>
    <property type="evidence" value="ECO:0007669"/>
    <property type="project" value="TreeGrafter"/>
</dbReference>
<dbReference type="PANTHER" id="PTHR46838">
    <property type="entry name" value="TUMOR NECROSIS FACTOR RECEPTOR SUPERFAMILY MEMBER 14"/>
    <property type="match status" value="1"/>
</dbReference>
<dbReference type="KEGG" id="bspl:114858750"/>
<dbReference type="CDD" id="cd13405">
    <property type="entry name" value="TNFRSF14_teleost"/>
    <property type="match status" value="1"/>
</dbReference>
<dbReference type="PRINTS" id="PR01680">
    <property type="entry name" value="TNFACTORR6"/>
</dbReference>
<comment type="caution">
    <text evidence="12">Lacks conserved residue(s) required for the propagation of feature annotation.</text>
</comment>
<keyword evidence="10" id="KW-0675">Receptor</keyword>
<dbReference type="GO" id="GO:0007165">
    <property type="term" value="P:signal transduction"/>
    <property type="evidence" value="ECO:0007669"/>
    <property type="project" value="InterPro"/>
</dbReference>
<dbReference type="SMART" id="SM00208">
    <property type="entry name" value="TNFR"/>
    <property type="match status" value="8"/>
</dbReference>
<comment type="subcellular location">
    <subcellularLocation>
        <location evidence="1">Membrane</location>
        <topology evidence="1">Single-pass type I membrane protein</topology>
    </subcellularLocation>
</comment>
<evidence type="ECO:0000256" key="8">
    <source>
        <dbReference type="ARBA" id="ARBA00023136"/>
    </source>
</evidence>
<keyword evidence="8 13" id="KW-0472">Membrane</keyword>
<gene>
    <name evidence="16" type="primary">LOC114858750</name>
</gene>
<evidence type="ECO:0000256" key="9">
    <source>
        <dbReference type="ARBA" id="ARBA00023157"/>
    </source>
</evidence>
<dbReference type="SMART" id="SM01411">
    <property type="entry name" value="Ephrin_rec_like"/>
    <property type="match status" value="4"/>
</dbReference>
<dbReference type="Pfam" id="PF00020">
    <property type="entry name" value="TNFR_c6"/>
    <property type="match status" value="4"/>
</dbReference>
<evidence type="ECO:0000256" key="12">
    <source>
        <dbReference type="PROSITE-ProRule" id="PRU00206"/>
    </source>
</evidence>
<protein>
    <submittedName>
        <fullName evidence="16">Uncharacterized protein LOC114858750</fullName>
    </submittedName>
</protein>
<organism evidence="15 16">
    <name type="scientific">Betta splendens</name>
    <name type="common">Siamese fighting fish</name>
    <dbReference type="NCBI Taxonomy" id="158456"/>
    <lineage>
        <taxon>Eukaryota</taxon>
        <taxon>Metazoa</taxon>
        <taxon>Chordata</taxon>
        <taxon>Craniata</taxon>
        <taxon>Vertebrata</taxon>
        <taxon>Euteleostomi</taxon>
        <taxon>Actinopterygii</taxon>
        <taxon>Neopterygii</taxon>
        <taxon>Teleostei</taxon>
        <taxon>Neoteleostei</taxon>
        <taxon>Acanthomorphata</taxon>
        <taxon>Anabantaria</taxon>
        <taxon>Anabantiformes</taxon>
        <taxon>Anabantoidei</taxon>
        <taxon>Osphronemidae</taxon>
        <taxon>Betta</taxon>
    </lineage>
</organism>
<dbReference type="GO" id="GO:0050829">
    <property type="term" value="P:defense response to Gram-negative bacterium"/>
    <property type="evidence" value="ECO:0007669"/>
    <property type="project" value="TreeGrafter"/>
</dbReference>
<dbReference type="GO" id="GO:0006955">
    <property type="term" value="P:immune response"/>
    <property type="evidence" value="ECO:0007669"/>
    <property type="project" value="InterPro"/>
</dbReference>
<evidence type="ECO:0000256" key="11">
    <source>
        <dbReference type="ARBA" id="ARBA00023180"/>
    </source>
</evidence>
<keyword evidence="15" id="KW-1185">Reference proteome</keyword>
<evidence type="ECO:0000259" key="14">
    <source>
        <dbReference type="PROSITE" id="PS50050"/>
    </source>
</evidence>
<keyword evidence="2" id="KW-0597">Phosphoprotein</keyword>
<evidence type="ECO:0000256" key="5">
    <source>
        <dbReference type="ARBA" id="ARBA00022729"/>
    </source>
</evidence>
<accession>A0A9W2XWU4</accession>
<dbReference type="GeneID" id="114858750"/>
<keyword evidence="6" id="KW-0677">Repeat</keyword>
<evidence type="ECO:0000256" key="3">
    <source>
        <dbReference type="ARBA" id="ARBA00022581"/>
    </source>
</evidence>
<keyword evidence="9 12" id="KW-1015">Disulfide bond</keyword>
<feature type="domain" description="TNFR-Cys" evidence="14">
    <location>
        <begin position="10"/>
        <end position="44"/>
    </location>
</feature>